<evidence type="ECO:0000256" key="7">
    <source>
        <dbReference type="PROSITE-ProRule" id="PRU00168"/>
    </source>
</evidence>
<dbReference type="SMART" id="SM00054">
    <property type="entry name" value="EFh"/>
    <property type="match status" value="2"/>
</dbReference>
<keyword evidence="6" id="KW-0106">Calcium</keyword>
<dbReference type="AlphaFoldDB" id="A0A6P8HDG0"/>
<dbReference type="SMART" id="SM00147">
    <property type="entry name" value="RasGEF"/>
    <property type="match status" value="1"/>
</dbReference>
<keyword evidence="3" id="KW-0479">Metal-binding</keyword>
<keyword evidence="14" id="KW-1185">Reference proteome</keyword>
<dbReference type="SUPFAM" id="SSF47473">
    <property type="entry name" value="EF-hand"/>
    <property type="match status" value="1"/>
</dbReference>
<feature type="coiled-coil region" evidence="8">
    <location>
        <begin position="647"/>
        <end position="688"/>
    </location>
</feature>
<sequence length="708" mass="80456">MKITSGEVNESESVNDRVSMSSTVDYIESEDDESNGRRASLRAATLDKLVQFCIDEFDENGPINKEPVLSTALFTAHQWFLESDKLLEAFMDAYVQSKTNECSDPSKERLQQSRRFAICQAINYWMSNHENDFRKNEKLAFVHKEMEELVYAEGDSSLRDIIDFSNMELIEVNQRALSVSTNHRSSSGRKVSLAFPDQSPEEIAEQLTYLDFKMLRRIPFSEWKGYAQKSKMNECPLLERYVSMLNGLSKWIQAMVLNHRTPEERAHCIEKFQKVAKHLKELQNFNGLLAVSGGLTNSVLSRLQQTKACISQDCREYMTLLVEFMSSENNYSTYRKRVSCCNGFYIPVLGIQLKDLIATNTALPDMVNGNLINVHKLITLAGIMSKFLVVQKISPPVTPNMELLNMLRVSLQPRLSDDELYELSLAREPRNANNTSTSSLCPNESLKDPDSIIEFGDWASSSHGAPDFKVLERHVAAMVEAVFGVYDIDKDGTISGKEFDAIATNFPFIDTFGVIDVNSDGVISKEEMKNYFLKVNCQNLTKEFSHTFQETTYFTPTFCYHCGGLLRGIIKQGYKCKGCNVNCHKSCKKQIVIECRTKSPMLHMASKGDTLRRIKNRMKFIKQPSVESLKLQNGESVSVPADFYERLLKAEESRDSLLVENANLSNQLDEADKKISILQEHLDVLRQQTVTFILEQMDALQMQKVTAV</sequence>
<dbReference type="GO" id="GO:0005509">
    <property type="term" value="F:calcium ion binding"/>
    <property type="evidence" value="ECO:0007669"/>
    <property type="project" value="InterPro"/>
</dbReference>
<dbReference type="InterPro" id="IPR002048">
    <property type="entry name" value="EF_hand_dom"/>
</dbReference>
<dbReference type="InterPro" id="IPR001895">
    <property type="entry name" value="RASGEF_cat_dom"/>
</dbReference>
<gene>
    <name evidence="15" type="primary">LOC116288096</name>
</gene>
<name>A0A6P8HDG0_ACTTE</name>
<evidence type="ECO:0000256" key="4">
    <source>
        <dbReference type="ARBA" id="ARBA00022771"/>
    </source>
</evidence>
<dbReference type="InterPro" id="IPR002219">
    <property type="entry name" value="PKC_DAG/PE"/>
</dbReference>
<evidence type="ECO:0000256" key="1">
    <source>
        <dbReference type="ARBA" id="ARBA00009566"/>
    </source>
</evidence>
<comment type="similarity">
    <text evidence="1">Belongs to the RASGRP family.</text>
</comment>
<dbReference type="InterPro" id="IPR046349">
    <property type="entry name" value="C1-like_sf"/>
</dbReference>
<keyword evidence="8" id="KW-0175">Coiled coil</keyword>
<dbReference type="SMART" id="SM00229">
    <property type="entry name" value="RasGEFN"/>
    <property type="match status" value="1"/>
</dbReference>
<evidence type="ECO:0000256" key="2">
    <source>
        <dbReference type="ARBA" id="ARBA00022658"/>
    </source>
</evidence>
<dbReference type="Gene3D" id="1.10.840.10">
    <property type="entry name" value="Ras guanine-nucleotide exchange factors catalytic domain"/>
    <property type="match status" value="1"/>
</dbReference>
<dbReference type="RefSeq" id="XP_031550692.1">
    <property type="nucleotide sequence ID" value="XM_031694832.1"/>
</dbReference>
<evidence type="ECO:0000259" key="10">
    <source>
        <dbReference type="PROSITE" id="PS50009"/>
    </source>
</evidence>
<dbReference type="Gene3D" id="3.30.60.20">
    <property type="match status" value="1"/>
</dbReference>
<evidence type="ECO:0000313" key="15">
    <source>
        <dbReference type="RefSeq" id="XP_031550692.1"/>
    </source>
</evidence>
<dbReference type="Gene3D" id="1.20.870.10">
    <property type="entry name" value="Son of sevenless (SoS) protein Chain: S domain 1"/>
    <property type="match status" value="1"/>
</dbReference>
<dbReference type="FunCoup" id="A0A6P8HDG0">
    <property type="interactions" value="1580"/>
</dbReference>
<dbReference type="Pfam" id="PF00618">
    <property type="entry name" value="RasGEF_N"/>
    <property type="match status" value="1"/>
</dbReference>
<dbReference type="PROSITE" id="PS50081">
    <property type="entry name" value="ZF_DAG_PE_2"/>
    <property type="match status" value="1"/>
</dbReference>
<dbReference type="GO" id="GO:0005886">
    <property type="term" value="C:plasma membrane"/>
    <property type="evidence" value="ECO:0007669"/>
    <property type="project" value="TreeGrafter"/>
</dbReference>
<evidence type="ECO:0000259" key="11">
    <source>
        <dbReference type="PROSITE" id="PS50081"/>
    </source>
</evidence>
<evidence type="ECO:0000256" key="6">
    <source>
        <dbReference type="ARBA" id="ARBA00022837"/>
    </source>
</evidence>
<dbReference type="GO" id="GO:0005085">
    <property type="term" value="F:guanyl-nucleotide exchange factor activity"/>
    <property type="evidence" value="ECO:0007669"/>
    <property type="project" value="UniProtKB-KW"/>
</dbReference>
<dbReference type="CDD" id="cd00051">
    <property type="entry name" value="EFh"/>
    <property type="match status" value="1"/>
</dbReference>
<dbReference type="PROSITE" id="PS50222">
    <property type="entry name" value="EF_HAND_2"/>
    <property type="match status" value="2"/>
</dbReference>
<feature type="domain" description="Ras-GEF" evidence="10">
    <location>
        <begin position="199"/>
        <end position="430"/>
    </location>
</feature>
<organism evidence="14 15">
    <name type="scientific">Actinia tenebrosa</name>
    <name type="common">Australian red waratah sea anemone</name>
    <dbReference type="NCBI Taxonomy" id="6105"/>
    <lineage>
        <taxon>Eukaryota</taxon>
        <taxon>Metazoa</taxon>
        <taxon>Cnidaria</taxon>
        <taxon>Anthozoa</taxon>
        <taxon>Hexacorallia</taxon>
        <taxon>Actiniaria</taxon>
        <taxon>Actiniidae</taxon>
        <taxon>Actinia</taxon>
    </lineage>
</organism>
<dbReference type="InterPro" id="IPR036964">
    <property type="entry name" value="RASGEF_cat_dom_sf"/>
</dbReference>
<keyword evidence="4" id="KW-0863">Zinc-finger</keyword>
<dbReference type="PROSITE" id="PS50009">
    <property type="entry name" value="RASGEF_CAT"/>
    <property type="match status" value="1"/>
</dbReference>
<dbReference type="InterPro" id="IPR000651">
    <property type="entry name" value="Ras-like_Gua-exchang_fac_N"/>
</dbReference>
<dbReference type="PROSITE" id="PS50212">
    <property type="entry name" value="RASGEF_NTER"/>
    <property type="match status" value="1"/>
</dbReference>
<evidence type="ECO:0000256" key="8">
    <source>
        <dbReference type="SAM" id="Coils"/>
    </source>
</evidence>
<evidence type="ECO:0000259" key="13">
    <source>
        <dbReference type="PROSITE" id="PS50222"/>
    </source>
</evidence>
<dbReference type="InParanoid" id="A0A6P8HDG0"/>
<feature type="domain" description="Phorbol-ester/DAG-type" evidence="11">
    <location>
        <begin position="545"/>
        <end position="595"/>
    </location>
</feature>
<dbReference type="PANTHER" id="PTHR23113:SF252">
    <property type="entry name" value="RAS GUANYL-RELEASING PROTEIN 3"/>
    <property type="match status" value="1"/>
</dbReference>
<feature type="region of interest" description="Disordered" evidence="9">
    <location>
        <begin position="1"/>
        <end position="20"/>
    </location>
</feature>
<dbReference type="GeneID" id="116288096"/>
<evidence type="ECO:0000256" key="5">
    <source>
        <dbReference type="ARBA" id="ARBA00022833"/>
    </source>
</evidence>
<proteinExistence type="inferred from homology"/>
<keyword evidence="5" id="KW-0862">Zinc</keyword>
<dbReference type="CDD" id="cd06224">
    <property type="entry name" value="REM"/>
    <property type="match status" value="1"/>
</dbReference>
<dbReference type="PROSITE" id="PS00479">
    <property type="entry name" value="ZF_DAG_PE_1"/>
    <property type="match status" value="1"/>
</dbReference>
<dbReference type="InterPro" id="IPR023578">
    <property type="entry name" value="Ras_GEF_dom_sf"/>
</dbReference>
<dbReference type="Pfam" id="PF13202">
    <property type="entry name" value="EF-hand_5"/>
    <property type="match status" value="2"/>
</dbReference>
<feature type="domain" description="N-terminal Ras-GEF" evidence="12">
    <location>
        <begin position="37"/>
        <end position="169"/>
    </location>
</feature>
<dbReference type="Pfam" id="PF00130">
    <property type="entry name" value="C1_1"/>
    <property type="match status" value="1"/>
</dbReference>
<dbReference type="GO" id="GO:0008270">
    <property type="term" value="F:zinc ion binding"/>
    <property type="evidence" value="ECO:0007669"/>
    <property type="project" value="UniProtKB-KW"/>
</dbReference>
<feature type="domain" description="EF-hand" evidence="13">
    <location>
        <begin position="510"/>
        <end position="538"/>
    </location>
</feature>
<dbReference type="InterPro" id="IPR008937">
    <property type="entry name" value="Ras-like_GEF"/>
</dbReference>
<evidence type="ECO:0000256" key="3">
    <source>
        <dbReference type="ARBA" id="ARBA00022723"/>
    </source>
</evidence>
<dbReference type="CDD" id="cd20808">
    <property type="entry name" value="C1_RASGRP"/>
    <property type="match status" value="1"/>
</dbReference>
<dbReference type="SUPFAM" id="SSF57889">
    <property type="entry name" value="Cysteine-rich domain"/>
    <property type="match status" value="1"/>
</dbReference>
<dbReference type="SUPFAM" id="SSF48366">
    <property type="entry name" value="Ras GEF"/>
    <property type="match status" value="1"/>
</dbReference>
<evidence type="ECO:0000313" key="14">
    <source>
        <dbReference type="Proteomes" id="UP000515163"/>
    </source>
</evidence>
<evidence type="ECO:0000256" key="9">
    <source>
        <dbReference type="SAM" id="MobiDB-lite"/>
    </source>
</evidence>
<dbReference type="Gene3D" id="1.10.238.10">
    <property type="entry name" value="EF-hand"/>
    <property type="match status" value="1"/>
</dbReference>
<dbReference type="Proteomes" id="UP000515163">
    <property type="component" value="Unplaced"/>
</dbReference>
<dbReference type="PROSITE" id="PS00018">
    <property type="entry name" value="EF_HAND_1"/>
    <property type="match status" value="2"/>
</dbReference>
<feature type="domain" description="EF-hand" evidence="13">
    <location>
        <begin position="474"/>
        <end position="509"/>
    </location>
</feature>
<evidence type="ECO:0000259" key="12">
    <source>
        <dbReference type="PROSITE" id="PS50212"/>
    </source>
</evidence>
<dbReference type="InterPro" id="IPR011992">
    <property type="entry name" value="EF-hand-dom_pair"/>
</dbReference>
<dbReference type="Pfam" id="PF00617">
    <property type="entry name" value="RasGEF"/>
    <property type="match status" value="1"/>
</dbReference>
<dbReference type="PANTHER" id="PTHR23113">
    <property type="entry name" value="GUANINE NUCLEOTIDE EXCHANGE FACTOR"/>
    <property type="match status" value="1"/>
</dbReference>
<dbReference type="CDD" id="cd00155">
    <property type="entry name" value="RasGEF"/>
    <property type="match status" value="1"/>
</dbReference>
<dbReference type="GO" id="GO:0007265">
    <property type="term" value="P:Ras protein signal transduction"/>
    <property type="evidence" value="ECO:0007669"/>
    <property type="project" value="TreeGrafter"/>
</dbReference>
<protein>
    <submittedName>
        <fullName evidence="15">Ras guanyl-releasing protein 3-like isoform X1</fullName>
    </submittedName>
</protein>
<keyword evidence="2 7" id="KW-0344">Guanine-nucleotide releasing factor</keyword>
<dbReference type="InterPro" id="IPR018247">
    <property type="entry name" value="EF_Hand_1_Ca_BS"/>
</dbReference>
<dbReference type="OrthoDB" id="74314at2759"/>
<dbReference type="KEGG" id="aten:116288096"/>
<dbReference type="SMART" id="SM00109">
    <property type="entry name" value="C1"/>
    <property type="match status" value="1"/>
</dbReference>
<reference evidence="15" key="1">
    <citation type="submission" date="2025-08" db="UniProtKB">
        <authorList>
            <consortium name="RefSeq"/>
        </authorList>
    </citation>
    <scope>IDENTIFICATION</scope>
    <source>
        <tissue evidence="15">Tentacle</tissue>
    </source>
</reference>
<accession>A0A6P8HDG0</accession>